<keyword evidence="2" id="KW-1185">Reference proteome</keyword>
<gene>
    <name evidence="1" type="ORF">SMTD_LOCUS4138</name>
</gene>
<name>A0A183NPV2_9TREM</name>
<dbReference type="EMBL" id="UZAL01010175">
    <property type="protein sequence ID" value="VDP03218.1"/>
    <property type="molecule type" value="Genomic_DNA"/>
</dbReference>
<evidence type="ECO:0000313" key="2">
    <source>
        <dbReference type="Proteomes" id="UP000269396"/>
    </source>
</evidence>
<protein>
    <submittedName>
        <fullName evidence="1">Uncharacterized protein</fullName>
    </submittedName>
</protein>
<accession>A0A183NPV2</accession>
<sequence>MDIQLSDCIKLQNKTSMTWSKDNKGLYYIHCIPLHSMEDQMNNLIENYIVSINYHKLGEKDQTNDLVVWSCEMPEKNLM</sequence>
<dbReference type="AlphaFoldDB" id="A0A183NPV2"/>
<evidence type="ECO:0000313" key="1">
    <source>
        <dbReference type="EMBL" id="VDP03218.1"/>
    </source>
</evidence>
<dbReference type="Gene3D" id="2.130.10.120">
    <property type="entry name" value="Prolyl oligopeptidase, N-terminal domain"/>
    <property type="match status" value="1"/>
</dbReference>
<organism evidence="1 2">
    <name type="scientific">Schistosoma mattheei</name>
    <dbReference type="NCBI Taxonomy" id="31246"/>
    <lineage>
        <taxon>Eukaryota</taxon>
        <taxon>Metazoa</taxon>
        <taxon>Spiralia</taxon>
        <taxon>Lophotrochozoa</taxon>
        <taxon>Platyhelminthes</taxon>
        <taxon>Trematoda</taxon>
        <taxon>Digenea</taxon>
        <taxon>Strigeidida</taxon>
        <taxon>Schistosomatoidea</taxon>
        <taxon>Schistosomatidae</taxon>
        <taxon>Schistosoma</taxon>
    </lineage>
</organism>
<dbReference type="Proteomes" id="UP000269396">
    <property type="component" value="Unassembled WGS sequence"/>
</dbReference>
<reference evidence="1 2" key="1">
    <citation type="submission" date="2018-11" db="EMBL/GenBank/DDBJ databases">
        <authorList>
            <consortium name="Pathogen Informatics"/>
        </authorList>
    </citation>
    <scope>NUCLEOTIDE SEQUENCE [LARGE SCALE GENOMIC DNA]</scope>
    <source>
        <strain>Denwood</strain>
        <strain evidence="2">Zambia</strain>
    </source>
</reference>
<proteinExistence type="predicted"/>